<dbReference type="EMBL" id="QZCE01000011">
    <property type="protein sequence ID" value="NEZ68389.1"/>
    <property type="molecule type" value="Genomic_DNA"/>
</dbReference>
<evidence type="ECO:0000313" key="2">
    <source>
        <dbReference type="EMBL" id="NEZ68389.1"/>
    </source>
</evidence>
<accession>A0A6M0SII1</accession>
<gene>
    <name evidence="2" type="ORF">D0962_37695</name>
</gene>
<evidence type="ECO:0000256" key="1">
    <source>
        <dbReference type="SAM" id="SignalP"/>
    </source>
</evidence>
<reference evidence="2 3" key="1">
    <citation type="journal article" date="2020" name="Microb. Ecol.">
        <title>Ecogenomics of the Marine Benthic Filamentous Cyanobacterium Adonisia.</title>
        <authorList>
            <person name="Walter J.M."/>
            <person name="Coutinho F.H."/>
            <person name="Leomil L."/>
            <person name="Hargreaves P.I."/>
            <person name="Campeao M.E."/>
            <person name="Vieira V.V."/>
            <person name="Silva B.S."/>
            <person name="Fistarol G.O."/>
            <person name="Salomon P.S."/>
            <person name="Sawabe T."/>
            <person name="Mino S."/>
            <person name="Hosokawa M."/>
            <person name="Miyashita H."/>
            <person name="Maruyama F."/>
            <person name="van Verk M.C."/>
            <person name="Dutilh B.E."/>
            <person name="Thompson C.C."/>
            <person name="Thompson F.L."/>
        </authorList>
    </citation>
    <scope>NUCLEOTIDE SEQUENCE [LARGE SCALE GENOMIC DNA]</scope>
    <source>
        <strain evidence="2 3">CCMR0082</strain>
    </source>
</reference>
<sequence length="265" mass="28512">MNTIAKSLAGMILTTAFLGAAGSVNPVFAFSITPEEKMLAITSYVANQDTILFQSFLDKNVSTVLSSDGMITSDLLSLDLEGSIDEIDFSSNYKVDFDLNSNTVSWTMTGIYDADNQWRSFGSAEFLNNDEEVLLAYSSSINAEFSILTGLEFAFGGGRPPTISGSLRGIASDNINQIGRWSSDVRVTIEIDGDTGEIKTIASIGGDYTETERNIQKIVRGRLEIQSDGRGRLRVEGGAKTVPTPALLPGLMGIGVAAIRKRNEV</sequence>
<feature type="signal peptide" evidence="1">
    <location>
        <begin position="1"/>
        <end position="29"/>
    </location>
</feature>
<protein>
    <submittedName>
        <fullName evidence="2">PTPA-CTERM sorting domain-containing protein</fullName>
    </submittedName>
</protein>
<dbReference type="Proteomes" id="UP000473574">
    <property type="component" value="Unassembled WGS sequence"/>
</dbReference>
<proteinExistence type="predicted"/>
<evidence type="ECO:0000313" key="3">
    <source>
        <dbReference type="Proteomes" id="UP000473574"/>
    </source>
</evidence>
<feature type="chain" id="PRO_5026820400" evidence="1">
    <location>
        <begin position="30"/>
        <end position="265"/>
    </location>
</feature>
<keyword evidence="1" id="KW-0732">Signal</keyword>
<comment type="caution">
    <text evidence="2">The sequence shown here is derived from an EMBL/GenBank/DDBJ whole genome shotgun (WGS) entry which is preliminary data.</text>
</comment>
<name>A0A6M0SII1_9CYAN</name>
<dbReference type="RefSeq" id="WP_163671969.1">
    <property type="nucleotide sequence ID" value="NZ_QZCE01000011.1"/>
</dbReference>
<organism evidence="2 3">
    <name type="scientific">Adonisia turfae CCMR0082</name>
    <dbReference type="NCBI Taxonomy" id="2304604"/>
    <lineage>
        <taxon>Bacteria</taxon>
        <taxon>Bacillati</taxon>
        <taxon>Cyanobacteriota</taxon>
        <taxon>Adonisia</taxon>
        <taxon>Adonisia turfae</taxon>
    </lineage>
</organism>
<dbReference type="AlphaFoldDB" id="A0A6M0SII1"/>
<dbReference type="NCBIfam" id="NF033465">
    <property type="entry name" value="PTPA-CTERM"/>
    <property type="match status" value="1"/>
</dbReference>